<dbReference type="Gene3D" id="2.60.40.3830">
    <property type="match status" value="1"/>
</dbReference>
<dbReference type="OrthoDB" id="2381403at2"/>
<name>A0A1H9Y2Q0_9BACI</name>
<gene>
    <name evidence="1" type="ORF">SAMN05216389_101149</name>
</gene>
<dbReference type="STRING" id="930131.SAMN05216389_101149"/>
<dbReference type="AlphaFoldDB" id="A0A1H9Y2Q0"/>
<organism evidence="1 2">
    <name type="scientific">Oceanobacillus limi</name>
    <dbReference type="NCBI Taxonomy" id="930131"/>
    <lineage>
        <taxon>Bacteria</taxon>
        <taxon>Bacillati</taxon>
        <taxon>Bacillota</taxon>
        <taxon>Bacilli</taxon>
        <taxon>Bacillales</taxon>
        <taxon>Bacillaceae</taxon>
        <taxon>Oceanobacillus</taxon>
    </lineage>
</organism>
<keyword evidence="2" id="KW-1185">Reference proteome</keyword>
<accession>A0A1H9Y2Q0</accession>
<evidence type="ECO:0000313" key="2">
    <source>
        <dbReference type="Proteomes" id="UP000198618"/>
    </source>
</evidence>
<evidence type="ECO:0008006" key="3">
    <source>
        <dbReference type="Google" id="ProtNLM"/>
    </source>
</evidence>
<dbReference type="EMBL" id="FOHE01000001">
    <property type="protein sequence ID" value="SES63004.1"/>
    <property type="molecule type" value="Genomic_DNA"/>
</dbReference>
<evidence type="ECO:0000313" key="1">
    <source>
        <dbReference type="EMBL" id="SES63004.1"/>
    </source>
</evidence>
<sequence length="163" mass="18604">MKRVLLLSFISTLFVVVGCTSHETELNLPEDIPEFVQKSHFEEIDWENTAEKFGDRNIIGNENKSGVIGTEMPSVRQIQKWMWHLWGIEEPGTIDLTVVGYHRETETVHKILTSGWTNSLYGPNNGADAHMPSSVELTETGEWAIFLYTNDTLFDTLIFDIDE</sequence>
<dbReference type="RefSeq" id="WP_090865787.1">
    <property type="nucleotide sequence ID" value="NZ_FOHE01000001.1"/>
</dbReference>
<protein>
    <recommendedName>
        <fullName evidence="3">DUF4871 domain-containing protein</fullName>
    </recommendedName>
</protein>
<dbReference type="Proteomes" id="UP000198618">
    <property type="component" value="Unassembled WGS sequence"/>
</dbReference>
<proteinExistence type="predicted"/>
<dbReference type="PROSITE" id="PS51257">
    <property type="entry name" value="PROKAR_LIPOPROTEIN"/>
    <property type="match status" value="1"/>
</dbReference>
<reference evidence="1 2" key="1">
    <citation type="submission" date="2016-10" db="EMBL/GenBank/DDBJ databases">
        <authorList>
            <person name="de Groot N.N."/>
        </authorList>
    </citation>
    <scope>NUCLEOTIDE SEQUENCE [LARGE SCALE GENOMIC DNA]</scope>
    <source>
        <strain evidence="1 2">IBRC-M 10780</strain>
    </source>
</reference>